<name>A0A875RX12_EENNA</name>
<dbReference type="OrthoDB" id="755951at2759"/>
<protein>
    <submittedName>
        <fullName evidence="2">Uncharacterized protein</fullName>
    </submittedName>
</protein>
<dbReference type="Pfam" id="PF00982">
    <property type="entry name" value="Glyco_transf_20"/>
    <property type="match status" value="1"/>
</dbReference>
<feature type="region of interest" description="Disordered" evidence="1">
    <location>
        <begin position="184"/>
        <end position="263"/>
    </location>
</feature>
<dbReference type="SUPFAM" id="SSF56784">
    <property type="entry name" value="HAD-like"/>
    <property type="match status" value="1"/>
</dbReference>
<dbReference type="SUPFAM" id="SSF53756">
    <property type="entry name" value="UDP-Glycosyltransferase/glycogen phosphorylase"/>
    <property type="match status" value="1"/>
</dbReference>
<sequence>MTIYIASLFLPYTIHFEVEASKVPMLNDDEIVEPVESLNSNNATRIGSPSEESDYEDSTISILKSLAKNKSTSNLSYEESELASISSGEASEQPSFRQQLQQQLQQPQQQQQPIMFTPSNRVSVQDFFFNNPNSSRLSLSSPSIEDTQARSEGGYFAAATNTTAESPASGSAIATTPSKINTVPAVGSVGSGGSGASTSSPTGAVQRSKSGIPPSGLAGSSASAYVRPHSRLRNPPPPTNVSELLPRPSLEHTRSTRSFGSSMSRALLARRASSQVIPRQRSSLAGADVGFEGDGDSAAMMKPLSGQRADDQLDRYFAEKTTNGKVVPFGGFSRDYKSLLNEQNNVFATAPWKVVHYERGNGSLRNAVHQAVESGHLKDVQWIGTPCMPSDLVPQKTRDAISVKLNAEYASDPIYVSDDVFEGAYDRFCKQVLWPILHYQLPEQQKANEFLNGSWRDYETVNRQFADKLIAKYKEGDIIWIHDYHLMLVPAYVRKALPKAKIGFFLHVSFPSSEVFRCLAQRKQILEGLLGADCVGMQADEYVAHFFQSCNRLLLADFDDYGIHYGNRTISVTHNPIGIDAFGLQKVINGDVVNNWRVLVRDRWAGKMLIVSRDKMDKIRGVKEKLLAYERFLNENPEYLEKTLLLLICIPGRAAADEKMENEILTVVDRINSRRDNIASDRPVIVLNQDLQFEQYLALLSEAGLFIVSTLREGMNLTCHEFVEASSEDHSPLILSEFVGSAAVLSGGALITNPYNVRQVAEAIRISVEMSAEEKGRRWKAMHEAVLRHDSLNWVIQDLKDIDEASLLNTSQQPGDMKQLTWAAVDNALLKSNSMSHTDSGSTYSRLFIIDLGVLISNVEVHGTKINPIQQRLTDSIINNLASDPSNAVYLLSSSTKADLGMRCRSMNDVGILSENGAYVRLCNELEFTSLVSHKELEWLSAVVDTMKSFSLRIPGAYVETESSMVRFHTEGSHDIEPEHRDKLVGELMAHINELYGHDWNLHAHVVNKMVVVQEADTVQKALSYIVDQSQLTFVMATGETSPTNEEVYNFFRERRERFANNVLTVKMGKAHDSSNAEFKLHGMNELLIALSRVA</sequence>
<feature type="compositionally biased region" description="Polar residues" evidence="1">
    <location>
        <begin position="83"/>
        <end position="97"/>
    </location>
</feature>
<dbReference type="GO" id="GO:0005946">
    <property type="term" value="C:alpha,alpha-trehalose-phosphate synthase complex (UDP-forming)"/>
    <property type="evidence" value="ECO:0007669"/>
    <property type="project" value="TreeGrafter"/>
</dbReference>
<dbReference type="GeneID" id="62193814"/>
<feature type="compositionally biased region" description="Low complexity" evidence="1">
    <location>
        <begin position="98"/>
        <end position="112"/>
    </location>
</feature>
<dbReference type="InterPro" id="IPR003337">
    <property type="entry name" value="Trehalose_PPase"/>
</dbReference>
<dbReference type="KEGG" id="bnn:FOA43_000413"/>
<dbReference type="GO" id="GO:0005992">
    <property type="term" value="P:trehalose biosynthetic process"/>
    <property type="evidence" value="ECO:0007669"/>
    <property type="project" value="InterPro"/>
</dbReference>
<accession>A0A875RX12</accession>
<dbReference type="InterPro" id="IPR001830">
    <property type="entry name" value="Glyco_trans_20"/>
</dbReference>
<dbReference type="AlphaFoldDB" id="A0A875RX12"/>
<dbReference type="GO" id="GO:0005829">
    <property type="term" value="C:cytosol"/>
    <property type="evidence" value="ECO:0007669"/>
    <property type="project" value="TreeGrafter"/>
</dbReference>
<dbReference type="Gene3D" id="3.40.50.2000">
    <property type="entry name" value="Glycogen Phosphorylase B"/>
    <property type="match status" value="2"/>
</dbReference>
<dbReference type="PANTHER" id="PTHR10788">
    <property type="entry name" value="TREHALOSE-6-PHOSPHATE SYNTHASE"/>
    <property type="match status" value="1"/>
</dbReference>
<dbReference type="PANTHER" id="PTHR10788:SF15">
    <property type="entry name" value="TREHALOSE SYNTHASE COMPLEX REGULATORY SUBUNIT TPS3-RELATED"/>
    <property type="match status" value="1"/>
</dbReference>
<feature type="region of interest" description="Disordered" evidence="1">
    <location>
        <begin position="83"/>
        <end position="112"/>
    </location>
</feature>
<proteinExistence type="predicted"/>
<feature type="region of interest" description="Disordered" evidence="1">
    <location>
        <begin position="37"/>
        <end position="57"/>
    </location>
</feature>
<dbReference type="RefSeq" id="XP_038776673.1">
    <property type="nucleotide sequence ID" value="XM_038920745.1"/>
</dbReference>
<evidence type="ECO:0000313" key="3">
    <source>
        <dbReference type="Proteomes" id="UP000662931"/>
    </source>
</evidence>
<gene>
    <name evidence="2" type="ORF">FOA43_000413</name>
</gene>
<evidence type="ECO:0000313" key="2">
    <source>
        <dbReference type="EMBL" id="QPG73108.1"/>
    </source>
</evidence>
<reference evidence="2" key="1">
    <citation type="submission" date="2020-10" db="EMBL/GenBank/DDBJ databases">
        <authorList>
            <person name="Roach M.J.R."/>
        </authorList>
    </citation>
    <scope>NUCLEOTIDE SEQUENCE</scope>
    <source>
        <strain evidence="2">CBS 1945</strain>
    </source>
</reference>
<dbReference type="EMBL" id="CP064812">
    <property type="protein sequence ID" value="QPG73108.1"/>
    <property type="molecule type" value="Genomic_DNA"/>
</dbReference>
<dbReference type="CDD" id="cd03788">
    <property type="entry name" value="GT20_TPS"/>
    <property type="match status" value="1"/>
</dbReference>
<dbReference type="GO" id="GO:0004805">
    <property type="term" value="F:trehalose-phosphatase activity"/>
    <property type="evidence" value="ECO:0007669"/>
    <property type="project" value="TreeGrafter"/>
</dbReference>
<dbReference type="Pfam" id="PF02358">
    <property type="entry name" value="Trehalose_PPase"/>
    <property type="match status" value="1"/>
</dbReference>
<dbReference type="GO" id="GO:0003825">
    <property type="term" value="F:alpha,alpha-trehalose-phosphate synthase (UDP-forming) activity"/>
    <property type="evidence" value="ECO:0007669"/>
    <property type="project" value="TreeGrafter"/>
</dbReference>
<organism evidence="2 3">
    <name type="scientific">Eeniella nana</name>
    <name type="common">Yeast</name>
    <name type="synonym">Brettanomyces nanus</name>
    <dbReference type="NCBI Taxonomy" id="13502"/>
    <lineage>
        <taxon>Eukaryota</taxon>
        <taxon>Fungi</taxon>
        <taxon>Dikarya</taxon>
        <taxon>Ascomycota</taxon>
        <taxon>Saccharomycotina</taxon>
        <taxon>Pichiomycetes</taxon>
        <taxon>Pichiales</taxon>
        <taxon>Pichiaceae</taxon>
        <taxon>Brettanomyces</taxon>
    </lineage>
</organism>
<feature type="compositionally biased region" description="Polar residues" evidence="1">
    <location>
        <begin position="37"/>
        <end position="47"/>
    </location>
</feature>
<dbReference type="InterPro" id="IPR036412">
    <property type="entry name" value="HAD-like_sf"/>
</dbReference>
<dbReference type="Proteomes" id="UP000662931">
    <property type="component" value="Chromosome 1"/>
</dbReference>
<feature type="compositionally biased region" description="Low complexity" evidence="1">
    <location>
        <begin position="196"/>
        <end position="224"/>
    </location>
</feature>
<evidence type="ECO:0000256" key="1">
    <source>
        <dbReference type="SAM" id="MobiDB-lite"/>
    </source>
</evidence>
<keyword evidence="3" id="KW-1185">Reference proteome</keyword>